<accession>A0A8A1M8U1</accession>
<evidence type="ECO:0000313" key="2">
    <source>
        <dbReference type="Proteomes" id="UP000663671"/>
    </source>
</evidence>
<dbReference type="AlphaFoldDB" id="A0A8A1M8U1"/>
<gene>
    <name evidence="1" type="ORF">I7I51_00003</name>
</gene>
<dbReference type="Proteomes" id="UP000663671">
    <property type="component" value="Chromosome 1"/>
</dbReference>
<dbReference type="VEuPathDB" id="FungiDB:I7I51_00003"/>
<evidence type="ECO:0000313" key="1">
    <source>
        <dbReference type="EMBL" id="QSS62948.1"/>
    </source>
</evidence>
<reference evidence="1" key="1">
    <citation type="submission" date="2021-01" db="EMBL/GenBank/DDBJ databases">
        <title>Chromosome-level genome assembly of a human fungal pathogen reveals clustering of transcriptionally co-regulated genes.</title>
        <authorList>
            <person name="Voorhies M."/>
            <person name="Cohen S."/>
            <person name="Shea T.P."/>
            <person name="Petrus S."/>
            <person name="Munoz J.F."/>
            <person name="Poplawski S."/>
            <person name="Goldman W.E."/>
            <person name="Michael T."/>
            <person name="Cuomo C.A."/>
            <person name="Sil A."/>
            <person name="Beyhan S."/>
        </authorList>
    </citation>
    <scope>NUCLEOTIDE SEQUENCE</scope>
    <source>
        <strain evidence="1">WU24</strain>
    </source>
</reference>
<sequence>MEESRATNRREMRSSLCAGLRGGGPFAKAGLVAGVGQRNTSGHVDRHSAIAVGTAVRSAWCQEIWTFLGFTAVQRIPRHVIGHNFSARKGDLASPSAELVLTLLRGRGFRHYWLIDVECTQCTCQQAVVIAPQPPGKLHRYDSRTLSSRFH</sequence>
<dbReference type="EMBL" id="CP069114">
    <property type="protein sequence ID" value="QSS62948.1"/>
    <property type="molecule type" value="Genomic_DNA"/>
</dbReference>
<organism evidence="1 2">
    <name type="scientific">Ajellomyces capsulatus</name>
    <name type="common">Darling's disease fungus</name>
    <name type="synonym">Histoplasma capsulatum</name>
    <dbReference type="NCBI Taxonomy" id="5037"/>
    <lineage>
        <taxon>Eukaryota</taxon>
        <taxon>Fungi</taxon>
        <taxon>Dikarya</taxon>
        <taxon>Ascomycota</taxon>
        <taxon>Pezizomycotina</taxon>
        <taxon>Eurotiomycetes</taxon>
        <taxon>Eurotiomycetidae</taxon>
        <taxon>Onygenales</taxon>
        <taxon>Ajellomycetaceae</taxon>
        <taxon>Histoplasma</taxon>
    </lineage>
</organism>
<protein>
    <submittedName>
        <fullName evidence="1">Uncharacterized protein</fullName>
    </submittedName>
</protein>
<name>A0A8A1M8U1_AJECA</name>
<proteinExistence type="predicted"/>